<protein>
    <recommendedName>
        <fullName evidence="2">sucrose synthase</fullName>
        <ecNumber evidence="2">2.4.1.13</ecNumber>
    </recommendedName>
</protein>
<evidence type="ECO:0000313" key="6">
    <source>
        <dbReference type="EMBL" id="KAG6749847.1"/>
    </source>
</evidence>
<dbReference type="OrthoDB" id="448893at2759"/>
<keyword evidence="7" id="KW-1185">Reference proteome</keyword>
<evidence type="ECO:0000256" key="1">
    <source>
        <dbReference type="ARBA" id="ARBA00005894"/>
    </source>
</evidence>
<reference evidence="6" key="1">
    <citation type="journal article" date="2020" name="bioRxiv">
        <title>Hybrid origin of Populus tomentosa Carr. identified through genome sequencing and phylogenomic analysis.</title>
        <authorList>
            <person name="An X."/>
            <person name="Gao K."/>
            <person name="Chen Z."/>
            <person name="Li J."/>
            <person name="Yang X."/>
            <person name="Yang X."/>
            <person name="Zhou J."/>
            <person name="Guo T."/>
            <person name="Zhao T."/>
            <person name="Huang S."/>
            <person name="Miao D."/>
            <person name="Khan W.U."/>
            <person name="Rao P."/>
            <person name="Ye M."/>
            <person name="Lei B."/>
            <person name="Liao W."/>
            <person name="Wang J."/>
            <person name="Ji L."/>
            <person name="Li Y."/>
            <person name="Guo B."/>
            <person name="Mustafa N.S."/>
            <person name="Li S."/>
            <person name="Yun Q."/>
            <person name="Keller S.R."/>
            <person name="Mao J."/>
            <person name="Zhang R."/>
            <person name="Strauss S.H."/>
        </authorList>
    </citation>
    <scope>NUCLEOTIDE SEQUENCE</scope>
    <source>
        <strain evidence="6">GM15</strain>
        <tissue evidence="6">Leaf</tissue>
    </source>
</reference>
<dbReference type="AlphaFoldDB" id="A0A8X7YHR6"/>
<dbReference type="PANTHER" id="PTHR45839">
    <property type="match status" value="1"/>
</dbReference>
<evidence type="ECO:0000256" key="4">
    <source>
        <dbReference type="ARBA" id="ARBA00022679"/>
    </source>
</evidence>
<dbReference type="EC" id="2.4.1.13" evidence="2"/>
<evidence type="ECO:0000313" key="7">
    <source>
        <dbReference type="Proteomes" id="UP000886885"/>
    </source>
</evidence>
<accession>A0A8X7YHR6</accession>
<comment type="similarity">
    <text evidence="1">Belongs to the glycosyltransferase 1 family. Plant sucrose synthase subfamily.</text>
</comment>
<dbReference type="Proteomes" id="UP000886885">
    <property type="component" value="Chromosome 14A"/>
</dbReference>
<organism evidence="6 7">
    <name type="scientific">Populus tomentosa</name>
    <name type="common">Chinese white poplar</name>
    <dbReference type="NCBI Taxonomy" id="118781"/>
    <lineage>
        <taxon>Eukaryota</taxon>
        <taxon>Viridiplantae</taxon>
        <taxon>Streptophyta</taxon>
        <taxon>Embryophyta</taxon>
        <taxon>Tracheophyta</taxon>
        <taxon>Spermatophyta</taxon>
        <taxon>Magnoliopsida</taxon>
        <taxon>eudicotyledons</taxon>
        <taxon>Gunneridae</taxon>
        <taxon>Pentapetalae</taxon>
        <taxon>rosids</taxon>
        <taxon>fabids</taxon>
        <taxon>Malpighiales</taxon>
        <taxon>Salicaceae</taxon>
        <taxon>Saliceae</taxon>
        <taxon>Populus</taxon>
    </lineage>
</organism>
<dbReference type="PANTHER" id="PTHR45839:SF13">
    <property type="entry name" value="SUCROSE SYNTHASE 3"/>
    <property type="match status" value="1"/>
</dbReference>
<keyword evidence="4" id="KW-0808">Transferase</keyword>
<keyword evidence="3" id="KW-0328">Glycosyltransferase</keyword>
<comment type="catalytic activity">
    <reaction evidence="5">
        <text>an NDP-alpha-D-glucose + D-fructose = a ribonucleoside 5'-diphosphate + sucrose + H(+)</text>
        <dbReference type="Rhea" id="RHEA:16241"/>
        <dbReference type="ChEBI" id="CHEBI:15378"/>
        <dbReference type="ChEBI" id="CHEBI:17992"/>
        <dbReference type="ChEBI" id="CHEBI:37721"/>
        <dbReference type="ChEBI" id="CHEBI:57930"/>
        <dbReference type="ChEBI" id="CHEBI:76533"/>
        <dbReference type="EC" id="2.4.1.13"/>
    </reaction>
</comment>
<dbReference type="InterPro" id="IPR012820">
    <property type="entry name" value="Sucrose_synthase_pln/cyn"/>
</dbReference>
<evidence type="ECO:0000256" key="5">
    <source>
        <dbReference type="ARBA" id="ARBA00049030"/>
    </source>
</evidence>
<dbReference type="GO" id="GO:0016157">
    <property type="term" value="F:sucrose synthase activity"/>
    <property type="evidence" value="ECO:0007669"/>
    <property type="project" value="UniProtKB-EC"/>
</dbReference>
<name>A0A8X7YHR6_POPTO</name>
<proteinExistence type="inferred from homology"/>
<gene>
    <name evidence="6" type="ORF">POTOM_046917</name>
</gene>
<evidence type="ECO:0000256" key="3">
    <source>
        <dbReference type="ARBA" id="ARBA00022676"/>
    </source>
</evidence>
<comment type="caution">
    <text evidence="6">The sequence shown here is derived from an EMBL/GenBank/DDBJ whole genome shotgun (WGS) entry which is preliminary data.</text>
</comment>
<evidence type="ECO:0000256" key="2">
    <source>
        <dbReference type="ARBA" id="ARBA00012540"/>
    </source>
</evidence>
<dbReference type="EMBL" id="JAAWWB010000027">
    <property type="protein sequence ID" value="KAG6749847.1"/>
    <property type="molecule type" value="Genomic_DNA"/>
</dbReference>
<dbReference type="GO" id="GO:0005985">
    <property type="term" value="P:sucrose metabolic process"/>
    <property type="evidence" value="ECO:0007669"/>
    <property type="project" value="InterPro"/>
</dbReference>
<sequence>MTGSVECYGKNTKLREQPIRARNGELCRYIADTKGAFVQPAFYEAFGLTVEKAMTCGLPTFAVATVVQQRLLSMVYQDSILIHIILTRLLHLWHISMKSVRRIQATGKKISDAGLQRIYERYTWKIYSERLTT</sequence>